<sequence length="124" mass="14299">YMTETNQLSVNKFANHNEVSTHQQPQAVDKKLIKITGTLTSPIQLKGENTKEPYYYSFIRLKGQSTDLPVIFKIKGRPVDKMIMTNNDKYCLNCSAVANYPNRLSHAFYCQYNKESKEKPEEDS</sequence>
<proteinExistence type="predicted"/>
<gene>
    <name evidence="1" type="ORF">ALEPTO_LOCUS12544</name>
</gene>
<evidence type="ECO:0000313" key="2">
    <source>
        <dbReference type="Proteomes" id="UP000789508"/>
    </source>
</evidence>
<comment type="caution">
    <text evidence="1">The sequence shown here is derived from an EMBL/GenBank/DDBJ whole genome shotgun (WGS) entry which is preliminary data.</text>
</comment>
<evidence type="ECO:0000313" key="1">
    <source>
        <dbReference type="EMBL" id="CAG8728891.1"/>
    </source>
</evidence>
<reference evidence="1" key="1">
    <citation type="submission" date="2021-06" db="EMBL/GenBank/DDBJ databases">
        <authorList>
            <person name="Kallberg Y."/>
            <person name="Tangrot J."/>
            <person name="Rosling A."/>
        </authorList>
    </citation>
    <scope>NUCLEOTIDE SEQUENCE</scope>
    <source>
        <strain evidence="1">FL130A</strain>
    </source>
</reference>
<feature type="non-terminal residue" evidence="1">
    <location>
        <position position="1"/>
    </location>
</feature>
<accession>A0A9N9IBQ8</accession>
<dbReference type="OrthoDB" id="2432348at2759"/>
<protein>
    <submittedName>
        <fullName evidence="1">4096_t:CDS:1</fullName>
    </submittedName>
</protein>
<organism evidence="1 2">
    <name type="scientific">Ambispora leptoticha</name>
    <dbReference type="NCBI Taxonomy" id="144679"/>
    <lineage>
        <taxon>Eukaryota</taxon>
        <taxon>Fungi</taxon>
        <taxon>Fungi incertae sedis</taxon>
        <taxon>Mucoromycota</taxon>
        <taxon>Glomeromycotina</taxon>
        <taxon>Glomeromycetes</taxon>
        <taxon>Archaeosporales</taxon>
        <taxon>Ambisporaceae</taxon>
        <taxon>Ambispora</taxon>
    </lineage>
</organism>
<dbReference type="AlphaFoldDB" id="A0A9N9IBQ8"/>
<keyword evidence="2" id="KW-1185">Reference proteome</keyword>
<name>A0A9N9IBQ8_9GLOM</name>
<dbReference type="EMBL" id="CAJVPS010029475">
    <property type="protein sequence ID" value="CAG8728891.1"/>
    <property type="molecule type" value="Genomic_DNA"/>
</dbReference>
<dbReference type="Proteomes" id="UP000789508">
    <property type="component" value="Unassembled WGS sequence"/>
</dbReference>